<dbReference type="OrthoDB" id="2146857at2"/>
<sequence>MSKVAVVYKSKYGATKKYAEWLAEDIKADLYSQEKCKIENLEEYEIIIYGGGIYASGISGLSIIKKNYNKLKDKKIIVFAVGASPYDEKAYNELKKHNLTGDLGSIKLFYLRGMFNLKVMTFKDKLLIGMLKGFLSKKGSSELESWEKALIESINNESDWTSRENLKEIKDYLES</sequence>
<dbReference type="InterPro" id="IPR029039">
    <property type="entry name" value="Flavoprotein-like_sf"/>
</dbReference>
<accession>R9CCR2</accession>
<dbReference type="InterPro" id="IPR008254">
    <property type="entry name" value="Flavodoxin/NO_synth"/>
</dbReference>
<dbReference type="Gene3D" id="3.40.50.360">
    <property type="match status" value="1"/>
</dbReference>
<comment type="caution">
    <text evidence="2">The sequence shown here is derived from an EMBL/GenBank/DDBJ whole genome shotgun (WGS) entry which is preliminary data.</text>
</comment>
<dbReference type="SUPFAM" id="SSF52218">
    <property type="entry name" value="Flavoproteins"/>
    <property type="match status" value="1"/>
</dbReference>
<dbReference type="PROSITE" id="PS50902">
    <property type="entry name" value="FLAVODOXIN_LIKE"/>
    <property type="match status" value="1"/>
</dbReference>
<evidence type="ECO:0000313" key="2">
    <source>
        <dbReference type="EMBL" id="EOR27082.1"/>
    </source>
</evidence>
<proteinExistence type="predicted"/>
<dbReference type="PANTHER" id="PTHR38030:SF2">
    <property type="entry name" value="PROTOPORPHYRINOGEN IX DEHYDROGENASE [QUINONE]"/>
    <property type="match status" value="1"/>
</dbReference>
<dbReference type="InterPro" id="IPR052200">
    <property type="entry name" value="Protoporphyrinogen_IX_DH"/>
</dbReference>
<dbReference type="Pfam" id="PF12724">
    <property type="entry name" value="Flavodoxin_5"/>
    <property type="match status" value="1"/>
</dbReference>
<dbReference type="PANTHER" id="PTHR38030">
    <property type="entry name" value="PROTOPORPHYRINOGEN IX DEHYDROGENASE [MENAQUINONE]"/>
    <property type="match status" value="1"/>
</dbReference>
<dbReference type="GO" id="GO:0009055">
    <property type="term" value="F:electron transfer activity"/>
    <property type="evidence" value="ECO:0007669"/>
    <property type="project" value="InterPro"/>
</dbReference>
<dbReference type="AlphaFoldDB" id="R9CCR2"/>
<dbReference type="GO" id="GO:0010181">
    <property type="term" value="F:FMN binding"/>
    <property type="evidence" value="ECO:0007669"/>
    <property type="project" value="InterPro"/>
</dbReference>
<keyword evidence="3" id="KW-1185">Reference proteome</keyword>
<reference evidence="2 3" key="1">
    <citation type="submission" date="2013-03" db="EMBL/GenBank/DDBJ databases">
        <title>Whole genome shotgun sequencing of Clostridium sartagoforme AAU1.</title>
        <authorList>
            <person name="Joshi C.G."/>
            <person name="Duggirala S.M."/>
            <person name="Nathani N.M."/>
            <person name="Bhatt V.D."/>
            <person name="Patel A.K."/>
            <person name="Pandya P.R."/>
            <person name="KaPatel J.A."/>
        </authorList>
    </citation>
    <scope>NUCLEOTIDE SEQUENCE [LARGE SCALE GENOMIC DNA]</scope>
    <source>
        <strain evidence="2 3">AAU1</strain>
    </source>
</reference>
<dbReference type="Proteomes" id="UP000013988">
    <property type="component" value="Unassembled WGS sequence"/>
</dbReference>
<dbReference type="GO" id="GO:0006783">
    <property type="term" value="P:heme biosynthetic process"/>
    <property type="evidence" value="ECO:0007669"/>
    <property type="project" value="TreeGrafter"/>
</dbReference>
<evidence type="ECO:0000313" key="3">
    <source>
        <dbReference type="Proteomes" id="UP000013988"/>
    </source>
</evidence>
<gene>
    <name evidence="2" type="ORF">A500_06056</name>
</gene>
<feature type="domain" description="Flavodoxin-like" evidence="1">
    <location>
        <begin position="4"/>
        <end position="151"/>
    </location>
</feature>
<dbReference type="InterPro" id="IPR026816">
    <property type="entry name" value="Flavodoxin_dom"/>
</dbReference>
<name>R9CCR2_9CLOT</name>
<protein>
    <recommendedName>
        <fullName evidence="1">Flavodoxin-like domain-containing protein</fullName>
    </recommendedName>
</protein>
<dbReference type="PATRIC" id="fig|1202534.3.peg.1218"/>
<evidence type="ECO:0000259" key="1">
    <source>
        <dbReference type="PROSITE" id="PS50902"/>
    </source>
</evidence>
<dbReference type="PROSITE" id="PS00201">
    <property type="entry name" value="FLAVODOXIN"/>
    <property type="match status" value="1"/>
</dbReference>
<dbReference type="RefSeq" id="WP_016206643.1">
    <property type="nucleotide sequence ID" value="NZ_ASRV01000073.1"/>
</dbReference>
<dbReference type="GO" id="GO:0016651">
    <property type="term" value="F:oxidoreductase activity, acting on NAD(P)H"/>
    <property type="evidence" value="ECO:0007669"/>
    <property type="project" value="UniProtKB-ARBA"/>
</dbReference>
<organism evidence="2 3">
    <name type="scientific">Clostridium sartagoforme AAU1</name>
    <dbReference type="NCBI Taxonomy" id="1202534"/>
    <lineage>
        <taxon>Bacteria</taxon>
        <taxon>Bacillati</taxon>
        <taxon>Bacillota</taxon>
        <taxon>Clostridia</taxon>
        <taxon>Eubacteriales</taxon>
        <taxon>Clostridiaceae</taxon>
        <taxon>Clostridium</taxon>
    </lineage>
</organism>
<dbReference type="GO" id="GO:0070819">
    <property type="term" value="F:menaquinone-dependent protoporphyrinogen oxidase activity"/>
    <property type="evidence" value="ECO:0007669"/>
    <property type="project" value="TreeGrafter"/>
</dbReference>
<dbReference type="InterPro" id="IPR001226">
    <property type="entry name" value="Flavodoxin_CS"/>
</dbReference>
<dbReference type="EMBL" id="ASRV01000073">
    <property type="protein sequence ID" value="EOR27082.1"/>
    <property type="molecule type" value="Genomic_DNA"/>
</dbReference>